<keyword evidence="1" id="KW-1133">Transmembrane helix</keyword>
<feature type="transmembrane region" description="Helical" evidence="1">
    <location>
        <begin position="112"/>
        <end position="140"/>
    </location>
</feature>
<name>A0AAJ1IAC8_9SPIO</name>
<evidence type="ECO:0000256" key="1">
    <source>
        <dbReference type="SAM" id="Phobius"/>
    </source>
</evidence>
<dbReference type="AlphaFoldDB" id="A0AAJ1IAC8"/>
<dbReference type="PANTHER" id="PTHR37815:SF3">
    <property type="entry name" value="UPF0397 PROTEIN SPR0429"/>
    <property type="match status" value="1"/>
</dbReference>
<dbReference type="Proteomes" id="UP001221217">
    <property type="component" value="Unassembled WGS sequence"/>
</dbReference>
<dbReference type="PANTHER" id="PTHR37815">
    <property type="entry name" value="UPF0397 PROTEIN BC_2624-RELATED"/>
    <property type="match status" value="1"/>
</dbReference>
<dbReference type="Gene3D" id="1.10.1760.20">
    <property type="match status" value="1"/>
</dbReference>
<dbReference type="InterPro" id="IPR009825">
    <property type="entry name" value="ECF_substrate-spec-like"/>
</dbReference>
<feature type="transmembrane region" description="Helical" evidence="1">
    <location>
        <begin position="78"/>
        <end position="100"/>
    </location>
</feature>
<organism evidence="2 3">
    <name type="scientific">Candidatus Thalassospirochaeta sargassi</name>
    <dbReference type="NCBI Taxonomy" id="3119039"/>
    <lineage>
        <taxon>Bacteria</taxon>
        <taxon>Pseudomonadati</taxon>
        <taxon>Spirochaetota</taxon>
        <taxon>Spirochaetia</taxon>
        <taxon>Spirochaetales</taxon>
        <taxon>Spirochaetaceae</taxon>
        <taxon>Candidatus Thalassospirochaeta</taxon>
    </lineage>
</organism>
<protein>
    <submittedName>
        <fullName evidence="2">ECF transporter S component</fullName>
    </submittedName>
</protein>
<keyword evidence="1" id="KW-0812">Transmembrane</keyword>
<comment type="caution">
    <text evidence="2">The sequence shown here is derived from an EMBL/GenBank/DDBJ whole genome shotgun (WGS) entry which is preliminary data.</text>
</comment>
<accession>A0AAJ1IAC8</accession>
<evidence type="ECO:0000313" key="2">
    <source>
        <dbReference type="EMBL" id="MDC7225607.1"/>
    </source>
</evidence>
<proteinExistence type="predicted"/>
<gene>
    <name evidence="2" type="ORF">PQJ61_02455</name>
</gene>
<reference evidence="2 3" key="1">
    <citation type="submission" date="2022-12" db="EMBL/GenBank/DDBJ databases">
        <title>Metagenome assembled genome from gulf of manar.</title>
        <authorList>
            <person name="Kohli P."/>
            <person name="Pk S."/>
            <person name="Venkata Ramana C."/>
            <person name="Sasikala C."/>
        </authorList>
    </citation>
    <scope>NUCLEOTIDE SEQUENCE [LARGE SCALE GENOMIC DNA]</scope>
    <source>
        <strain evidence="2">JB008</strain>
    </source>
</reference>
<feature type="transmembrane region" description="Helical" evidence="1">
    <location>
        <begin position="47"/>
        <end position="72"/>
    </location>
</feature>
<evidence type="ECO:0000313" key="3">
    <source>
        <dbReference type="Proteomes" id="UP001221217"/>
    </source>
</evidence>
<feature type="transmembrane region" description="Helical" evidence="1">
    <location>
        <begin position="146"/>
        <end position="163"/>
    </location>
</feature>
<keyword evidence="1" id="KW-0472">Membrane</keyword>
<feature type="transmembrane region" description="Helical" evidence="1">
    <location>
        <begin position="12"/>
        <end position="35"/>
    </location>
</feature>
<dbReference type="EMBL" id="JAQQAL010000008">
    <property type="protein sequence ID" value="MDC7225607.1"/>
    <property type="molecule type" value="Genomic_DNA"/>
</dbReference>
<dbReference type="Pfam" id="PF07155">
    <property type="entry name" value="ECF-ribofla_trS"/>
    <property type="match status" value="1"/>
</dbReference>
<sequence>MNSNEDKKNVSGRIAAIAVMTAVTMVFTYVVRIPIAPTRGYINLGDVAVFFTAFTFGPFTALISGGLGPAIADIVAGYSQWAPITFAAHGLQGLAAALVIKSLGNRKVAEAAAGLAGMIVMAGLYLAGGAFMVGFAAAVVEVPMNIIQNAVGVFGGFVLSRAVKKAYPPVSRLAW</sequence>
<dbReference type="GO" id="GO:0016020">
    <property type="term" value="C:membrane"/>
    <property type="evidence" value="ECO:0007669"/>
    <property type="project" value="InterPro"/>
</dbReference>